<dbReference type="GeneID" id="97553533"/>
<dbReference type="STRING" id="59843.A3958_04370"/>
<dbReference type="Proteomes" id="UP000076796">
    <property type="component" value="Unassembled WGS sequence"/>
</dbReference>
<feature type="transmembrane region" description="Helical" evidence="1">
    <location>
        <begin position="20"/>
        <end position="39"/>
    </location>
</feature>
<dbReference type="AlphaFoldDB" id="A0A163GZH5"/>
<feature type="transmembrane region" description="Helical" evidence="1">
    <location>
        <begin position="113"/>
        <end position="133"/>
    </location>
</feature>
<feature type="transmembrane region" description="Helical" evidence="1">
    <location>
        <begin position="211"/>
        <end position="229"/>
    </location>
</feature>
<feature type="transmembrane region" description="Helical" evidence="1">
    <location>
        <begin position="85"/>
        <end position="107"/>
    </location>
</feature>
<gene>
    <name evidence="2" type="ORF">AWU65_04430</name>
</gene>
<dbReference type="RefSeq" id="WP_036640705.1">
    <property type="nucleotide sequence ID" value="NZ_CBCSBX010000002.1"/>
</dbReference>
<evidence type="ECO:0000256" key="1">
    <source>
        <dbReference type="SAM" id="Phobius"/>
    </source>
</evidence>
<feature type="transmembrane region" description="Helical" evidence="1">
    <location>
        <begin position="235"/>
        <end position="252"/>
    </location>
</feature>
<accession>A0A163GZH5</accession>
<keyword evidence="3" id="KW-1185">Reference proteome</keyword>
<dbReference type="KEGG" id="pglu:A3958_04370"/>
<name>A0A163GZH5_9BACL</name>
<reference evidence="2" key="1">
    <citation type="journal article" date="2016" name="Genome Announc.">
        <title>Draft genomes of two strains of Paenibacillus glucanolyticus with capability to degrade lignocellulose.</title>
        <authorList>
            <person name="Mathews S.L."/>
            <person name="Pawlak J."/>
            <person name="Grunden A.M."/>
        </authorList>
    </citation>
    <scope>NUCLEOTIDE SEQUENCE [LARGE SCALE GENOMIC DNA]</scope>
    <source>
        <strain evidence="2">SLM1</strain>
    </source>
</reference>
<dbReference type="OrthoDB" id="2657840at2"/>
<feature type="transmembrane region" description="Helical" evidence="1">
    <location>
        <begin position="51"/>
        <end position="73"/>
    </location>
</feature>
<evidence type="ECO:0000313" key="3">
    <source>
        <dbReference type="Proteomes" id="UP000076796"/>
    </source>
</evidence>
<feature type="transmembrane region" description="Helical" evidence="1">
    <location>
        <begin position="259"/>
        <end position="277"/>
    </location>
</feature>
<feature type="transmembrane region" description="Helical" evidence="1">
    <location>
        <begin position="374"/>
        <end position="392"/>
    </location>
</feature>
<protein>
    <submittedName>
        <fullName evidence="2">Uncharacterized protein</fullName>
    </submittedName>
</protein>
<organism evidence="2 3">
    <name type="scientific">Paenibacillus glucanolyticus</name>
    <dbReference type="NCBI Taxonomy" id="59843"/>
    <lineage>
        <taxon>Bacteria</taxon>
        <taxon>Bacillati</taxon>
        <taxon>Bacillota</taxon>
        <taxon>Bacilli</taxon>
        <taxon>Bacillales</taxon>
        <taxon>Paenibacillaceae</taxon>
        <taxon>Paenibacillus</taxon>
    </lineage>
</organism>
<sequence>MNHNLSLPADTLHNRGRSSVANWGGFGFIAALLLYALFSSPFPADPGIPEALIAVLLILFVSVPTGIIVLGGGFSLYRHYGTVPVIIHAGFFFLLWIGLLNGGVVYGWDMTDIIRDLIPCVYLFVPLLLLPAMKRSTLNWLAILPWIISVMGVILSIRFYLVVQISPLEVGRMYYFDNFLYLPYDPSVSFAGVFLPIMAVHTWKSASPFRWLGSIAMLTGGFLALGSLMAVAQRAPLALAVLCFAVYFLVSSRKSMNKLIIGLIVLVAAGIFAQEQISNSFELLVSKQEDFGANGKTDELAAVLAETSASPYSMLFGVGWGGLFHDPAVNNILVSYTHSAVSFFLLKGGLIGIAVLMSYLGWIMYRALQRFTMVMLPYMLAAFVPVVIGLLFQVSYKTLSYGMILTLICLIHKDVGKVHTNDQKNIPRQ</sequence>
<feature type="transmembrane region" description="Helical" evidence="1">
    <location>
        <begin position="340"/>
        <end position="362"/>
    </location>
</feature>
<keyword evidence="1" id="KW-1133">Transmembrane helix</keyword>
<comment type="caution">
    <text evidence="2">The sequence shown here is derived from an EMBL/GenBank/DDBJ whole genome shotgun (WGS) entry which is preliminary data.</text>
</comment>
<proteinExistence type="predicted"/>
<evidence type="ECO:0000313" key="2">
    <source>
        <dbReference type="EMBL" id="KZS45229.1"/>
    </source>
</evidence>
<feature type="transmembrane region" description="Helical" evidence="1">
    <location>
        <begin position="140"/>
        <end position="161"/>
    </location>
</feature>
<keyword evidence="1" id="KW-0812">Transmembrane</keyword>
<keyword evidence="1" id="KW-0472">Membrane</keyword>
<dbReference type="EMBL" id="LWMH01000001">
    <property type="protein sequence ID" value="KZS45229.1"/>
    <property type="molecule type" value="Genomic_DNA"/>
</dbReference>
<feature type="transmembrane region" description="Helical" evidence="1">
    <location>
        <begin position="181"/>
        <end position="199"/>
    </location>
</feature>